<name>A0A162MQR1_9FIRM</name>
<dbReference type="PROSITE" id="PS51257">
    <property type="entry name" value="PROKAR_LIPOPROTEIN"/>
    <property type="match status" value="1"/>
</dbReference>
<reference evidence="2 3" key="1">
    <citation type="submission" date="2015-12" db="EMBL/GenBank/DDBJ databases">
        <title>Draft genome of Thermovenabulum gondwanense isolated from a red thermophilic microbial mat colonisisng an outflow channel of a bore well.</title>
        <authorList>
            <person name="Patel B.K."/>
        </authorList>
    </citation>
    <scope>NUCLEOTIDE SEQUENCE [LARGE SCALE GENOMIC DNA]</scope>
    <source>
        <strain evidence="2 3">R270</strain>
    </source>
</reference>
<dbReference type="RefSeq" id="WP_068747935.1">
    <property type="nucleotide sequence ID" value="NZ_LOHZ01000023.1"/>
</dbReference>
<evidence type="ECO:0000313" key="2">
    <source>
        <dbReference type="EMBL" id="KYO66960.1"/>
    </source>
</evidence>
<evidence type="ECO:0000313" key="3">
    <source>
        <dbReference type="Proteomes" id="UP000075737"/>
    </source>
</evidence>
<evidence type="ECO:0008006" key="4">
    <source>
        <dbReference type="Google" id="ProtNLM"/>
    </source>
</evidence>
<comment type="caution">
    <text evidence="2">The sequence shown here is derived from an EMBL/GenBank/DDBJ whole genome shotgun (WGS) entry which is preliminary data.</text>
</comment>
<dbReference type="OrthoDB" id="2084603at2"/>
<keyword evidence="3" id="KW-1185">Reference proteome</keyword>
<organism evidence="2 3">
    <name type="scientific">Thermovenabulum gondwanense</name>
    <dbReference type="NCBI Taxonomy" id="520767"/>
    <lineage>
        <taxon>Bacteria</taxon>
        <taxon>Bacillati</taxon>
        <taxon>Bacillota</taxon>
        <taxon>Clostridia</taxon>
        <taxon>Thermosediminibacterales</taxon>
        <taxon>Thermosediminibacteraceae</taxon>
        <taxon>Thermovenabulum</taxon>
    </lineage>
</organism>
<feature type="compositionally biased region" description="Low complexity" evidence="1">
    <location>
        <begin position="27"/>
        <end position="41"/>
    </location>
</feature>
<evidence type="ECO:0000256" key="1">
    <source>
        <dbReference type="SAM" id="MobiDB-lite"/>
    </source>
</evidence>
<dbReference type="Proteomes" id="UP000075737">
    <property type="component" value="Unassembled WGS sequence"/>
</dbReference>
<feature type="compositionally biased region" description="Polar residues" evidence="1">
    <location>
        <begin position="49"/>
        <end position="60"/>
    </location>
</feature>
<protein>
    <recommendedName>
        <fullName evidence="4">Lipoprotein</fullName>
    </recommendedName>
</protein>
<proteinExistence type="predicted"/>
<dbReference type="EMBL" id="LOHZ01000023">
    <property type="protein sequence ID" value="KYO66960.1"/>
    <property type="molecule type" value="Genomic_DNA"/>
</dbReference>
<gene>
    <name evidence="2" type="ORF">ATZ99_07770</name>
</gene>
<feature type="region of interest" description="Disordered" evidence="1">
    <location>
        <begin position="24"/>
        <end position="67"/>
    </location>
</feature>
<dbReference type="AlphaFoldDB" id="A0A162MQR1"/>
<sequence>MRKPLLVLIVVFTLILLSACGGSKNEQNQAQTNTQSQQNTSIEKEKTSTENQNPTAQMNVSEGGKSAKIPEKYPADVFPIYKDSLIFNALELDGSFTITAYSKDDVKIVMDYYKKVLEGAKVTNETVTDESFTSFGSKGGYTYQLDVGKSNEIEGYITSIAIMLMPEKK</sequence>
<accession>A0A162MQR1</accession>